<organism evidence="1 2">
    <name type="scientific">Athelia psychrophila</name>
    <dbReference type="NCBI Taxonomy" id="1759441"/>
    <lineage>
        <taxon>Eukaryota</taxon>
        <taxon>Fungi</taxon>
        <taxon>Dikarya</taxon>
        <taxon>Basidiomycota</taxon>
        <taxon>Agaricomycotina</taxon>
        <taxon>Agaricomycetes</taxon>
        <taxon>Agaricomycetidae</taxon>
        <taxon>Atheliales</taxon>
        <taxon>Atheliaceae</taxon>
        <taxon>Athelia</taxon>
    </lineage>
</organism>
<gene>
    <name evidence="1" type="ORF">FIBSPDRAFT_868473</name>
</gene>
<dbReference type="EMBL" id="KV417620">
    <property type="protein sequence ID" value="KZP14248.1"/>
    <property type="molecule type" value="Genomic_DNA"/>
</dbReference>
<sequence>MAGVDVIARCAIAPKSGFMVHHPFEVYALAAEYKWEKEARVAAERCLLNGPPWNNPYSEIVDLVSGGTLRRLDLYFTQCIDAAKSTVHAVEWPRKYAALCDCPHCKQTGSTPMGIDTYNINRPVTQRVDRNRNGWPNNHWAVYLREIGGFIGRRPRGFTALDPNLMNKAIGSVGCSEACLNNLSGVISMMRDMATHLEAEIDKAVDNVKLEVKL</sequence>
<dbReference type="Proteomes" id="UP000076532">
    <property type="component" value="Unassembled WGS sequence"/>
</dbReference>
<evidence type="ECO:0000313" key="1">
    <source>
        <dbReference type="EMBL" id="KZP14248.1"/>
    </source>
</evidence>
<keyword evidence="2" id="KW-1185">Reference proteome</keyword>
<accession>A0A166D2P1</accession>
<name>A0A166D2P1_9AGAM</name>
<protein>
    <submittedName>
        <fullName evidence="1">Uncharacterized protein</fullName>
    </submittedName>
</protein>
<dbReference type="AlphaFoldDB" id="A0A166D2P1"/>
<evidence type="ECO:0000313" key="2">
    <source>
        <dbReference type="Proteomes" id="UP000076532"/>
    </source>
</evidence>
<proteinExistence type="predicted"/>
<reference evidence="1 2" key="1">
    <citation type="journal article" date="2016" name="Mol. Biol. Evol.">
        <title>Comparative Genomics of Early-Diverging Mushroom-Forming Fungi Provides Insights into the Origins of Lignocellulose Decay Capabilities.</title>
        <authorList>
            <person name="Nagy L.G."/>
            <person name="Riley R."/>
            <person name="Tritt A."/>
            <person name="Adam C."/>
            <person name="Daum C."/>
            <person name="Floudas D."/>
            <person name="Sun H."/>
            <person name="Yadav J.S."/>
            <person name="Pangilinan J."/>
            <person name="Larsson K.H."/>
            <person name="Matsuura K."/>
            <person name="Barry K."/>
            <person name="Labutti K."/>
            <person name="Kuo R."/>
            <person name="Ohm R.A."/>
            <person name="Bhattacharya S.S."/>
            <person name="Shirouzu T."/>
            <person name="Yoshinaga Y."/>
            <person name="Martin F.M."/>
            <person name="Grigoriev I.V."/>
            <person name="Hibbett D.S."/>
        </authorList>
    </citation>
    <scope>NUCLEOTIDE SEQUENCE [LARGE SCALE GENOMIC DNA]</scope>
    <source>
        <strain evidence="1 2">CBS 109695</strain>
    </source>
</reference>